<feature type="transmembrane region" description="Helical" evidence="8">
    <location>
        <begin position="304"/>
        <end position="324"/>
    </location>
</feature>
<feature type="transmembrane region" description="Helical" evidence="8">
    <location>
        <begin position="445"/>
        <end position="465"/>
    </location>
</feature>
<feature type="transmembrane region" description="Helical" evidence="8">
    <location>
        <begin position="381"/>
        <end position="403"/>
    </location>
</feature>
<protein>
    <submittedName>
        <fullName evidence="10">Transporter ydgF</fullName>
    </submittedName>
</protein>
<comment type="subcellular location">
    <subcellularLocation>
        <location evidence="1">Cell membrane</location>
        <topology evidence="1">Multi-pass membrane protein</topology>
    </subcellularLocation>
</comment>
<evidence type="ECO:0000256" key="6">
    <source>
        <dbReference type="ARBA" id="ARBA00022989"/>
    </source>
</evidence>
<feature type="transmembrane region" description="Helical" evidence="8">
    <location>
        <begin position="64"/>
        <end position="83"/>
    </location>
</feature>
<reference evidence="10 11" key="1">
    <citation type="journal article" date="2015" name="Genome Announc.">
        <title>Expanding the biotechnology potential of lactobacilli through comparative genomics of 213 strains and associated genera.</title>
        <authorList>
            <person name="Sun Z."/>
            <person name="Harris H.M."/>
            <person name="McCann A."/>
            <person name="Guo C."/>
            <person name="Argimon S."/>
            <person name="Zhang W."/>
            <person name="Yang X."/>
            <person name="Jeffery I.B."/>
            <person name="Cooney J.C."/>
            <person name="Kagawa T.F."/>
            <person name="Liu W."/>
            <person name="Song Y."/>
            <person name="Salvetti E."/>
            <person name="Wrobel A."/>
            <person name="Rasinkangas P."/>
            <person name="Parkhill J."/>
            <person name="Rea M.C."/>
            <person name="O'Sullivan O."/>
            <person name="Ritari J."/>
            <person name="Douillard F.P."/>
            <person name="Paul Ross R."/>
            <person name="Yang R."/>
            <person name="Briner A.E."/>
            <person name="Felis G.E."/>
            <person name="de Vos W.M."/>
            <person name="Barrangou R."/>
            <person name="Klaenhammer T.R."/>
            <person name="Caufield P.W."/>
            <person name="Cui Y."/>
            <person name="Zhang H."/>
            <person name="O'Toole P.W."/>
        </authorList>
    </citation>
    <scope>NUCLEOTIDE SEQUENCE [LARGE SCALE GENOMIC DNA]</scope>
    <source>
        <strain evidence="10 11">DSM 22698</strain>
    </source>
</reference>
<evidence type="ECO:0000256" key="3">
    <source>
        <dbReference type="ARBA" id="ARBA00022475"/>
    </source>
</evidence>
<evidence type="ECO:0000313" key="10">
    <source>
        <dbReference type="EMBL" id="KRM88334.1"/>
    </source>
</evidence>
<evidence type="ECO:0000259" key="9">
    <source>
        <dbReference type="Pfam" id="PF00324"/>
    </source>
</evidence>
<dbReference type="Pfam" id="PF00324">
    <property type="entry name" value="AA_permease"/>
    <property type="match status" value="1"/>
</dbReference>
<feature type="transmembrane region" description="Helical" evidence="8">
    <location>
        <begin position="353"/>
        <end position="375"/>
    </location>
</feature>
<feature type="domain" description="Amino acid permease/ SLC12A" evidence="9">
    <location>
        <begin position="36"/>
        <end position="463"/>
    </location>
</feature>
<evidence type="ECO:0000256" key="1">
    <source>
        <dbReference type="ARBA" id="ARBA00004651"/>
    </source>
</evidence>
<comment type="caution">
    <text evidence="10">The sequence shown here is derived from an EMBL/GenBank/DDBJ whole genome shotgun (WGS) entry which is preliminary data.</text>
</comment>
<dbReference type="STRING" id="1423810.FD19_GL000628"/>
<feature type="transmembrane region" description="Helical" evidence="8">
    <location>
        <begin position="174"/>
        <end position="196"/>
    </location>
</feature>
<dbReference type="GO" id="GO:0006865">
    <property type="term" value="P:amino acid transport"/>
    <property type="evidence" value="ECO:0007669"/>
    <property type="project" value="UniProtKB-KW"/>
</dbReference>
<feature type="transmembrane region" description="Helical" evidence="8">
    <location>
        <begin position="265"/>
        <end position="284"/>
    </location>
</feature>
<dbReference type="PANTHER" id="PTHR43495:SF2">
    <property type="entry name" value="D-SERINE_D-ALANINE_GLYCINE TRANSPORTER"/>
    <property type="match status" value="1"/>
</dbReference>
<feature type="transmembrane region" description="Helical" evidence="8">
    <location>
        <begin position="114"/>
        <end position="139"/>
    </location>
</feature>
<dbReference type="EMBL" id="AYZK01000001">
    <property type="protein sequence ID" value="KRM88334.1"/>
    <property type="molecule type" value="Genomic_DNA"/>
</dbReference>
<feature type="transmembrane region" description="Helical" evidence="8">
    <location>
        <begin position="145"/>
        <end position="167"/>
    </location>
</feature>
<dbReference type="FunFam" id="1.20.1740.10:FF:000001">
    <property type="entry name" value="Amino acid permease"/>
    <property type="match status" value="1"/>
</dbReference>
<dbReference type="GO" id="GO:0055085">
    <property type="term" value="P:transmembrane transport"/>
    <property type="evidence" value="ECO:0007669"/>
    <property type="project" value="InterPro"/>
</dbReference>
<dbReference type="Gene3D" id="1.20.1740.10">
    <property type="entry name" value="Amino acid/polyamine transporter I"/>
    <property type="match status" value="1"/>
</dbReference>
<dbReference type="PIRSF" id="PIRSF006060">
    <property type="entry name" value="AA_transporter"/>
    <property type="match status" value="1"/>
</dbReference>
<dbReference type="GO" id="GO:0005886">
    <property type="term" value="C:plasma membrane"/>
    <property type="evidence" value="ECO:0007669"/>
    <property type="project" value="UniProtKB-SubCell"/>
</dbReference>
<dbReference type="Proteomes" id="UP000051789">
    <property type="component" value="Unassembled WGS sequence"/>
</dbReference>
<feature type="transmembrane region" description="Helical" evidence="8">
    <location>
        <begin position="37"/>
        <end position="58"/>
    </location>
</feature>
<keyword evidence="7 8" id="KW-0472">Membrane</keyword>
<feature type="transmembrane region" description="Helical" evidence="8">
    <location>
        <begin position="208"/>
        <end position="234"/>
    </location>
</feature>
<keyword evidence="3" id="KW-1003">Cell membrane</keyword>
<keyword evidence="5" id="KW-0029">Amino-acid transport</keyword>
<name>A0A0R2C967_9LACO</name>
<dbReference type="PANTHER" id="PTHR43495">
    <property type="entry name" value="GABA PERMEASE"/>
    <property type="match status" value="1"/>
</dbReference>
<feature type="transmembrane region" description="Helical" evidence="8">
    <location>
        <begin position="415"/>
        <end position="439"/>
    </location>
</feature>
<dbReference type="InterPro" id="IPR004841">
    <property type="entry name" value="AA-permease/SLC12A_dom"/>
</dbReference>
<evidence type="ECO:0000256" key="4">
    <source>
        <dbReference type="ARBA" id="ARBA00022692"/>
    </source>
</evidence>
<dbReference type="AlphaFoldDB" id="A0A0R2C967"/>
<keyword evidence="4 8" id="KW-0812">Transmembrane</keyword>
<keyword evidence="2" id="KW-0813">Transport</keyword>
<keyword evidence="11" id="KW-1185">Reference proteome</keyword>
<evidence type="ECO:0000313" key="11">
    <source>
        <dbReference type="Proteomes" id="UP000051789"/>
    </source>
</evidence>
<accession>A0A0R2C967</accession>
<proteinExistence type="predicted"/>
<organism evidence="10 11">
    <name type="scientific">Lacticaseibacillus thailandensis DSM 22698 = JCM 13996</name>
    <dbReference type="NCBI Taxonomy" id="1423810"/>
    <lineage>
        <taxon>Bacteria</taxon>
        <taxon>Bacillati</taxon>
        <taxon>Bacillota</taxon>
        <taxon>Bacilli</taxon>
        <taxon>Lactobacillales</taxon>
        <taxon>Lactobacillaceae</taxon>
        <taxon>Lacticaseibacillus</taxon>
    </lineage>
</organism>
<evidence type="ECO:0000256" key="7">
    <source>
        <dbReference type="ARBA" id="ARBA00023136"/>
    </source>
</evidence>
<evidence type="ECO:0000256" key="5">
    <source>
        <dbReference type="ARBA" id="ARBA00022970"/>
    </source>
</evidence>
<dbReference type="PATRIC" id="fig|1423810.4.peg.644"/>
<sequence>MRVGSGILEGLITGGIDLQSTENNNTQMARDLKNRHVQLIALGGTIGTGLFLGAGQTIHQAGPAILLAYIVTGIVCFLMMRALGELLLSDTTKHNFVDFITEYLGAKTGKVIGWVYWVCWIAVAIAEITAVGLYVKYWIPGAPQWVSGLVTLVVLLCLNLISVGAFGETEFWFALIKVVAIIVLIVVGLVLIFLHVKTREGNASFSNLIAFGGFFAQGAGGFFASFQMVVFSFVGIEMVGLTASETADPHHVIPKAINEIPMRVILFYVGALLVIMSVFPWNAVSTSSSPFVQVFDNAGISAGADIINFVVLVAAASACNSSLYSTGRLLFGMGVTGQHPLLRYFGHLNHRQVPARAIAASAGMIALGVIFNMVIPSSIFTAASSAATTCFLFVWMALVLTHLRYRRAHPDSHEFLLPGAPFTDYLVLAFLIMVFVVMACVPSTRMALLVAVAFVVVVCLLTGVWRHDTSVRSASGR</sequence>
<evidence type="ECO:0000256" key="8">
    <source>
        <dbReference type="SAM" id="Phobius"/>
    </source>
</evidence>
<keyword evidence="6 8" id="KW-1133">Transmembrane helix</keyword>
<gene>
    <name evidence="10" type="ORF">FD19_GL000628</name>
</gene>
<evidence type="ECO:0000256" key="2">
    <source>
        <dbReference type="ARBA" id="ARBA00022448"/>
    </source>
</evidence>